<sequence length="78" mass="9437">MGFEEVLAWTRDAIEVYNFNRPHPIINMLTPDEAHQVSGPIKKLWKNYYQLKLLNRESNKPFEKRRKKRFKGEFMPSK</sequence>
<dbReference type="EMBL" id="BQKE01000004">
    <property type="protein sequence ID" value="GJM64248.1"/>
    <property type="molecule type" value="Genomic_DNA"/>
</dbReference>
<evidence type="ECO:0000313" key="2">
    <source>
        <dbReference type="Proteomes" id="UP001310022"/>
    </source>
</evidence>
<keyword evidence="2" id="KW-1185">Reference proteome</keyword>
<accession>A0AAN4W416</accession>
<evidence type="ECO:0008006" key="3">
    <source>
        <dbReference type="Google" id="ProtNLM"/>
    </source>
</evidence>
<protein>
    <recommendedName>
        <fullName evidence="3">Integrase catalytic domain-containing protein</fullName>
    </recommendedName>
</protein>
<name>A0AAN4W416_9BACT</name>
<dbReference type="Proteomes" id="UP001310022">
    <property type="component" value="Unassembled WGS sequence"/>
</dbReference>
<evidence type="ECO:0000313" key="1">
    <source>
        <dbReference type="EMBL" id="GJM64248.1"/>
    </source>
</evidence>
<gene>
    <name evidence="1" type="ORF">PEDI_48000</name>
</gene>
<proteinExistence type="predicted"/>
<comment type="caution">
    <text evidence="1">The sequence shown here is derived from an EMBL/GenBank/DDBJ whole genome shotgun (WGS) entry which is preliminary data.</text>
</comment>
<dbReference type="AlphaFoldDB" id="A0AAN4W416"/>
<organism evidence="1 2">
    <name type="scientific">Persicobacter diffluens</name>
    <dbReference type="NCBI Taxonomy" id="981"/>
    <lineage>
        <taxon>Bacteria</taxon>
        <taxon>Pseudomonadati</taxon>
        <taxon>Bacteroidota</taxon>
        <taxon>Cytophagia</taxon>
        <taxon>Cytophagales</taxon>
        <taxon>Persicobacteraceae</taxon>
        <taxon>Persicobacter</taxon>
    </lineage>
</organism>
<reference evidence="1 2" key="1">
    <citation type="submission" date="2021-12" db="EMBL/GenBank/DDBJ databases">
        <title>Genome sequencing of bacteria with rrn-lacking chromosome and rrn-plasmid.</title>
        <authorList>
            <person name="Anda M."/>
            <person name="Iwasaki W."/>
        </authorList>
    </citation>
    <scope>NUCLEOTIDE SEQUENCE [LARGE SCALE GENOMIC DNA]</scope>
    <source>
        <strain evidence="1 2">NBRC 15940</strain>
    </source>
</reference>